<keyword evidence="1" id="KW-0472">Membrane</keyword>
<dbReference type="Proteomes" id="UP000616114">
    <property type="component" value="Unassembled WGS sequence"/>
</dbReference>
<accession>A0A8J2U0C9</accession>
<feature type="transmembrane region" description="Helical" evidence="1">
    <location>
        <begin position="74"/>
        <end position="102"/>
    </location>
</feature>
<evidence type="ECO:0008006" key="4">
    <source>
        <dbReference type="Google" id="ProtNLM"/>
    </source>
</evidence>
<keyword evidence="1" id="KW-0812">Transmembrane</keyword>
<reference evidence="2" key="1">
    <citation type="journal article" date="2014" name="Int. J. Syst. Evol. Microbiol.">
        <title>Complete genome sequence of Corynebacterium casei LMG S-19264T (=DSM 44701T), isolated from a smear-ripened cheese.</title>
        <authorList>
            <consortium name="US DOE Joint Genome Institute (JGI-PGF)"/>
            <person name="Walter F."/>
            <person name="Albersmeier A."/>
            <person name="Kalinowski J."/>
            <person name="Ruckert C."/>
        </authorList>
    </citation>
    <scope>NUCLEOTIDE SEQUENCE</scope>
    <source>
        <strain evidence="2">CGMCC 1.12785</strain>
    </source>
</reference>
<feature type="transmembrane region" description="Helical" evidence="1">
    <location>
        <begin position="39"/>
        <end position="68"/>
    </location>
</feature>
<reference evidence="2" key="2">
    <citation type="submission" date="2020-09" db="EMBL/GenBank/DDBJ databases">
        <authorList>
            <person name="Sun Q."/>
            <person name="Zhou Y."/>
        </authorList>
    </citation>
    <scope>NUCLEOTIDE SEQUENCE</scope>
    <source>
        <strain evidence="2">CGMCC 1.12785</strain>
    </source>
</reference>
<organism evidence="2 3">
    <name type="scientific">Sediminivirga luteola</name>
    <dbReference type="NCBI Taxonomy" id="1774748"/>
    <lineage>
        <taxon>Bacteria</taxon>
        <taxon>Bacillati</taxon>
        <taxon>Actinomycetota</taxon>
        <taxon>Actinomycetes</taxon>
        <taxon>Micrococcales</taxon>
        <taxon>Brevibacteriaceae</taxon>
        <taxon>Sediminivirga</taxon>
    </lineage>
</organism>
<evidence type="ECO:0000313" key="2">
    <source>
        <dbReference type="EMBL" id="GGA24101.1"/>
    </source>
</evidence>
<dbReference type="AlphaFoldDB" id="A0A8J2U0C9"/>
<dbReference type="EMBL" id="BMFY01000014">
    <property type="protein sequence ID" value="GGA24101.1"/>
    <property type="molecule type" value="Genomic_DNA"/>
</dbReference>
<sequence>MAERSISQLIKDIGSDTRALANESKALAKAEVSEGAKKLGIGAGLAIGGLVFLYFGAFAALFAVVAALHEGAGWPWWLSFLVVFAALAIVAVVLVVSAVPILKSANPTPKTAIAEAKGAVASFRRALKNPGGPRR</sequence>
<evidence type="ECO:0000256" key="1">
    <source>
        <dbReference type="SAM" id="Phobius"/>
    </source>
</evidence>
<dbReference type="RefSeq" id="WP_188551603.1">
    <property type="nucleotide sequence ID" value="NZ_BMFY01000014.1"/>
</dbReference>
<keyword evidence="3" id="KW-1185">Reference proteome</keyword>
<keyword evidence="1" id="KW-1133">Transmembrane helix</keyword>
<comment type="caution">
    <text evidence="2">The sequence shown here is derived from an EMBL/GenBank/DDBJ whole genome shotgun (WGS) entry which is preliminary data.</text>
</comment>
<evidence type="ECO:0000313" key="3">
    <source>
        <dbReference type="Proteomes" id="UP000616114"/>
    </source>
</evidence>
<proteinExistence type="predicted"/>
<name>A0A8J2U0C9_9MICO</name>
<dbReference type="Pfam" id="PF07332">
    <property type="entry name" value="Phage_holin_3_6"/>
    <property type="match status" value="1"/>
</dbReference>
<protein>
    <recommendedName>
        <fullName evidence="4">Superfamily III holin-X</fullName>
    </recommendedName>
</protein>
<gene>
    <name evidence="2" type="ORF">GCM10011333_28970</name>
</gene>
<dbReference type="InterPro" id="IPR009937">
    <property type="entry name" value="Phage_holin_3_6"/>
</dbReference>